<proteinExistence type="inferred from homology"/>
<dbReference type="AlphaFoldDB" id="A0A6G1G7L4"/>
<dbReference type="SUPFAM" id="SSF55194">
    <property type="entry name" value="Ribosome recycling factor, RRF"/>
    <property type="match status" value="1"/>
</dbReference>
<dbReference type="InterPro" id="IPR036191">
    <property type="entry name" value="RRF_sf"/>
</dbReference>
<reference evidence="6 8" key="1">
    <citation type="submission" date="2020-01" db="EMBL/GenBank/DDBJ databases">
        <authorList>
            <consortium name="DOE Joint Genome Institute"/>
            <person name="Haridas S."/>
            <person name="Albert R."/>
            <person name="Binder M."/>
            <person name="Bloem J."/>
            <person name="Labutti K."/>
            <person name="Salamov A."/>
            <person name="Andreopoulos B."/>
            <person name="Baker S.E."/>
            <person name="Barry K."/>
            <person name="Bills G."/>
            <person name="Bluhm B.H."/>
            <person name="Cannon C."/>
            <person name="Castanera R."/>
            <person name="Culley D.E."/>
            <person name="Daum C."/>
            <person name="Ezra D."/>
            <person name="Gonzalez J.B."/>
            <person name="Henrissat B."/>
            <person name="Kuo A."/>
            <person name="Liang C."/>
            <person name="Lipzen A."/>
            <person name="Lutzoni F."/>
            <person name="Magnuson J."/>
            <person name="Mondo S."/>
            <person name="Nolan M."/>
            <person name="Ohm R."/>
            <person name="Pangilinan J."/>
            <person name="Park H.-J."/>
            <person name="Ramirez L."/>
            <person name="Alfaro M."/>
            <person name="Sun H."/>
            <person name="Tritt A."/>
            <person name="Yoshinaga Y."/>
            <person name="Zwiers L.-H."/>
            <person name="Turgeon B.G."/>
            <person name="Goodwin S.B."/>
            <person name="Spatafora J.W."/>
            <person name="Crous P.W."/>
            <person name="Grigoriev I.V."/>
        </authorList>
    </citation>
    <scope>NUCLEOTIDE SEQUENCE</scope>
    <source>
        <strain evidence="6 8">CBS 781.70</strain>
    </source>
</reference>
<protein>
    <submittedName>
        <fullName evidence="6 8">Ribosome recycling factor</fullName>
    </submittedName>
</protein>
<keyword evidence="7" id="KW-1185">Reference proteome</keyword>
<reference evidence="8" key="2">
    <citation type="submission" date="2020-04" db="EMBL/GenBank/DDBJ databases">
        <authorList>
            <consortium name="NCBI Genome Project"/>
        </authorList>
    </citation>
    <scope>NUCLEOTIDE SEQUENCE</scope>
    <source>
        <strain evidence="8">CBS 781.70</strain>
    </source>
</reference>
<evidence type="ECO:0000313" key="7">
    <source>
        <dbReference type="Proteomes" id="UP000504638"/>
    </source>
</evidence>
<dbReference type="GO" id="GO:0043023">
    <property type="term" value="F:ribosomal large subunit binding"/>
    <property type="evidence" value="ECO:0007669"/>
    <property type="project" value="TreeGrafter"/>
</dbReference>
<feature type="region of interest" description="Disordered" evidence="4">
    <location>
        <begin position="234"/>
        <end position="255"/>
    </location>
</feature>
<organism evidence="6">
    <name type="scientific">Eremomyces bilateralis CBS 781.70</name>
    <dbReference type="NCBI Taxonomy" id="1392243"/>
    <lineage>
        <taxon>Eukaryota</taxon>
        <taxon>Fungi</taxon>
        <taxon>Dikarya</taxon>
        <taxon>Ascomycota</taxon>
        <taxon>Pezizomycotina</taxon>
        <taxon>Dothideomycetes</taxon>
        <taxon>Dothideomycetes incertae sedis</taxon>
        <taxon>Eremomycetales</taxon>
        <taxon>Eremomycetaceae</taxon>
        <taxon>Eremomyces</taxon>
    </lineage>
</organism>
<evidence type="ECO:0000256" key="1">
    <source>
        <dbReference type="ARBA" id="ARBA00005912"/>
    </source>
</evidence>
<feature type="domain" description="Ribosome recycling factor" evidence="5">
    <location>
        <begin position="113"/>
        <end position="284"/>
    </location>
</feature>
<dbReference type="InterPro" id="IPR023584">
    <property type="entry name" value="Ribosome_recyc_fac_dom"/>
</dbReference>
<name>A0A6G1G7L4_9PEZI</name>
<dbReference type="EMBL" id="ML975154">
    <property type="protein sequence ID" value="KAF1813926.1"/>
    <property type="molecule type" value="Genomic_DNA"/>
</dbReference>
<feature type="compositionally biased region" description="Basic and acidic residues" evidence="4">
    <location>
        <begin position="244"/>
        <end position="255"/>
    </location>
</feature>
<dbReference type="Proteomes" id="UP000504638">
    <property type="component" value="Unplaced"/>
</dbReference>
<dbReference type="PANTHER" id="PTHR20982">
    <property type="entry name" value="RIBOSOME RECYCLING FACTOR"/>
    <property type="match status" value="1"/>
</dbReference>
<comment type="similarity">
    <text evidence="1">Belongs to the RRF family.</text>
</comment>
<gene>
    <name evidence="6 8" type="ORF">P152DRAFT_457305</name>
</gene>
<dbReference type="Gene3D" id="1.10.132.20">
    <property type="entry name" value="Ribosome-recycling factor"/>
    <property type="match status" value="1"/>
</dbReference>
<dbReference type="OrthoDB" id="407355at2759"/>
<accession>A0A6G1G7L4</accession>
<dbReference type="RefSeq" id="XP_033535557.1">
    <property type="nucleotide sequence ID" value="XM_033679202.1"/>
</dbReference>
<dbReference type="PANTHER" id="PTHR20982:SF3">
    <property type="entry name" value="MITOCHONDRIAL RIBOSOME RECYCLING FACTOR PSEUDO 1"/>
    <property type="match status" value="1"/>
</dbReference>
<dbReference type="GeneID" id="54419772"/>
<evidence type="ECO:0000256" key="3">
    <source>
        <dbReference type="ARBA" id="ARBA00024909"/>
    </source>
</evidence>
<dbReference type="InterPro" id="IPR002661">
    <property type="entry name" value="Ribosome_recyc_fac"/>
</dbReference>
<evidence type="ECO:0000259" key="5">
    <source>
        <dbReference type="Pfam" id="PF01765"/>
    </source>
</evidence>
<dbReference type="GO" id="GO:0006412">
    <property type="term" value="P:translation"/>
    <property type="evidence" value="ECO:0007669"/>
    <property type="project" value="UniProtKB-KW"/>
</dbReference>
<dbReference type="Gene3D" id="3.30.1360.40">
    <property type="match status" value="1"/>
</dbReference>
<keyword evidence="2" id="KW-0648">Protein biosynthesis</keyword>
<comment type="function">
    <text evidence="3">Necessary for protein synthesis in mitochondria. Functions as a ribosome recycling factor in mitochondria.</text>
</comment>
<reference evidence="8" key="3">
    <citation type="submission" date="2025-04" db="UniProtKB">
        <authorList>
            <consortium name="RefSeq"/>
        </authorList>
    </citation>
    <scope>IDENTIFICATION</scope>
    <source>
        <strain evidence="8">CBS 781.70</strain>
    </source>
</reference>
<dbReference type="GO" id="GO:0005739">
    <property type="term" value="C:mitochondrion"/>
    <property type="evidence" value="ECO:0007669"/>
    <property type="project" value="TreeGrafter"/>
</dbReference>
<evidence type="ECO:0000313" key="8">
    <source>
        <dbReference type="RefSeq" id="XP_033535557.1"/>
    </source>
</evidence>
<dbReference type="Pfam" id="PF01765">
    <property type="entry name" value="RRF"/>
    <property type="match status" value="1"/>
</dbReference>
<sequence length="286" mass="30827">MSFMPPTGRSLLRASNISGPICCFCKESFPGRRAPITQAVRKASSFRYGAQLARRSFATSPSLLKKSGKSNLSHAKSDSSPPGPPAVGLTPTDQIYDLSNVESSILTSIEKLSHALAQLRTGGRFNPDVVEDLKVHLPKQPGGSAAVVRLGDLAQVIPRGRNMQVIVGEESYVKAIRTALQSSEHHLAAESPTPDNPLTIPVKLPPTTAETRQKALDAAQKAEEAALHGIREARGAHQKRIRARTVDKSVRPDDLRNAGKKMDEVVKKGSEEVKRIVEQAKKVIAG</sequence>
<evidence type="ECO:0000313" key="6">
    <source>
        <dbReference type="EMBL" id="KAF1813926.1"/>
    </source>
</evidence>
<evidence type="ECO:0000256" key="4">
    <source>
        <dbReference type="SAM" id="MobiDB-lite"/>
    </source>
</evidence>
<feature type="compositionally biased region" description="Low complexity" evidence="4">
    <location>
        <begin position="63"/>
        <end position="73"/>
    </location>
</feature>
<evidence type="ECO:0000256" key="2">
    <source>
        <dbReference type="ARBA" id="ARBA00022917"/>
    </source>
</evidence>
<feature type="region of interest" description="Disordered" evidence="4">
    <location>
        <begin position="63"/>
        <end position="90"/>
    </location>
</feature>